<accession>A0A7D9IN14</accession>
<name>A0A7D9IN14_PARCT</name>
<dbReference type="EMBL" id="CACRXK020006531">
    <property type="protein sequence ID" value="CAB4009670.1"/>
    <property type="molecule type" value="Genomic_DNA"/>
</dbReference>
<comment type="caution">
    <text evidence="1">The sequence shown here is derived from an EMBL/GenBank/DDBJ whole genome shotgun (WGS) entry which is preliminary data.</text>
</comment>
<dbReference type="InterPro" id="IPR012337">
    <property type="entry name" value="RNaseH-like_sf"/>
</dbReference>
<evidence type="ECO:0000313" key="1">
    <source>
        <dbReference type="EMBL" id="CAB4009670.1"/>
    </source>
</evidence>
<organism evidence="1 2">
    <name type="scientific">Paramuricea clavata</name>
    <name type="common">Red gorgonian</name>
    <name type="synonym">Violescent sea-whip</name>
    <dbReference type="NCBI Taxonomy" id="317549"/>
    <lineage>
        <taxon>Eukaryota</taxon>
        <taxon>Metazoa</taxon>
        <taxon>Cnidaria</taxon>
        <taxon>Anthozoa</taxon>
        <taxon>Octocorallia</taxon>
        <taxon>Malacalcyonacea</taxon>
        <taxon>Plexauridae</taxon>
        <taxon>Paramuricea</taxon>
    </lineage>
</organism>
<gene>
    <name evidence="1" type="ORF">PACLA_8A062995</name>
</gene>
<feature type="non-terminal residue" evidence="1">
    <location>
        <position position="1"/>
    </location>
</feature>
<dbReference type="GO" id="GO:0003676">
    <property type="term" value="F:nucleic acid binding"/>
    <property type="evidence" value="ECO:0007669"/>
    <property type="project" value="InterPro"/>
</dbReference>
<evidence type="ECO:0000313" key="2">
    <source>
        <dbReference type="Proteomes" id="UP001152795"/>
    </source>
</evidence>
<sequence length="158" mass="18350">IEAASLRLEAWRIIRLENHQCYIQPEKERNTAVSEDTDLLDTEAHDGDDVPQSGYSELLFFDFECRQENGNHEPNLCVVQNEAGDEWVFEGDNTKNEFCEWLFTKEHVNCIVLAHNFQGYDGYFIQQYLHENGVIPEVIPEVIPWCQDPNVKCSNVQD</sequence>
<dbReference type="OrthoDB" id="6433665at2759"/>
<protein>
    <submittedName>
        <fullName evidence="1">DNA polymerase</fullName>
    </submittedName>
</protein>
<proteinExistence type="predicted"/>
<dbReference type="AlphaFoldDB" id="A0A7D9IN14"/>
<reference evidence="1" key="1">
    <citation type="submission" date="2020-04" db="EMBL/GenBank/DDBJ databases">
        <authorList>
            <person name="Alioto T."/>
            <person name="Alioto T."/>
            <person name="Gomez Garrido J."/>
        </authorList>
    </citation>
    <scope>NUCLEOTIDE SEQUENCE</scope>
    <source>
        <strain evidence="1">A484AB</strain>
    </source>
</reference>
<keyword evidence="2" id="KW-1185">Reference proteome</keyword>
<dbReference type="InterPro" id="IPR036397">
    <property type="entry name" value="RNaseH_sf"/>
</dbReference>
<dbReference type="Proteomes" id="UP001152795">
    <property type="component" value="Unassembled WGS sequence"/>
</dbReference>
<dbReference type="Gene3D" id="3.30.420.10">
    <property type="entry name" value="Ribonuclease H-like superfamily/Ribonuclease H"/>
    <property type="match status" value="1"/>
</dbReference>
<dbReference type="SUPFAM" id="SSF53098">
    <property type="entry name" value="Ribonuclease H-like"/>
    <property type="match status" value="1"/>
</dbReference>